<evidence type="ECO:0000313" key="3">
    <source>
        <dbReference type="EMBL" id="KAK4185577.1"/>
    </source>
</evidence>
<gene>
    <name evidence="3" type="ORF">QBC35DRAFT_476197</name>
</gene>
<feature type="region of interest" description="Disordered" evidence="1">
    <location>
        <begin position="128"/>
        <end position="147"/>
    </location>
</feature>
<proteinExistence type="predicted"/>
<protein>
    <submittedName>
        <fullName evidence="3">Uncharacterized protein</fullName>
    </submittedName>
</protein>
<keyword evidence="2" id="KW-0732">Signal</keyword>
<evidence type="ECO:0000256" key="1">
    <source>
        <dbReference type="SAM" id="MobiDB-lite"/>
    </source>
</evidence>
<accession>A0AAN6WSM3</accession>
<evidence type="ECO:0000313" key="4">
    <source>
        <dbReference type="Proteomes" id="UP001302126"/>
    </source>
</evidence>
<feature type="chain" id="PRO_5042973763" evidence="2">
    <location>
        <begin position="21"/>
        <end position="216"/>
    </location>
</feature>
<dbReference type="Proteomes" id="UP001302126">
    <property type="component" value="Unassembled WGS sequence"/>
</dbReference>
<sequence>MVPSLITCYLVPSLATWAHGAICRTCPKVHFCREVYPTFLICKTRRAAKGEPEVLGNYLGKSLPLSFSSLVTNLCEPSHTQSCTMSWRTLRASSSTTKEFSQRMSLMRHSTRRSGACSMTDLEDIQGRRRASNQFESKAEEELQNSTGELSEDYGKHYSWCEASTAQFSQVKKEATDLLQEVDLVRGKVRLEELDGLREKCKSLANAVELLAKNAL</sequence>
<reference evidence="3" key="2">
    <citation type="submission" date="2023-05" db="EMBL/GenBank/DDBJ databases">
        <authorList>
            <consortium name="Lawrence Berkeley National Laboratory"/>
            <person name="Steindorff A."/>
            <person name="Hensen N."/>
            <person name="Bonometti L."/>
            <person name="Westerberg I."/>
            <person name="Brannstrom I.O."/>
            <person name="Guillou S."/>
            <person name="Cros-Aarteil S."/>
            <person name="Calhoun S."/>
            <person name="Haridas S."/>
            <person name="Kuo A."/>
            <person name="Mondo S."/>
            <person name="Pangilinan J."/>
            <person name="Riley R."/>
            <person name="Labutti K."/>
            <person name="Andreopoulos B."/>
            <person name="Lipzen A."/>
            <person name="Chen C."/>
            <person name="Yanf M."/>
            <person name="Daum C."/>
            <person name="Ng V."/>
            <person name="Clum A."/>
            <person name="Ohm R."/>
            <person name="Martin F."/>
            <person name="Silar P."/>
            <person name="Natvig D."/>
            <person name="Lalanne C."/>
            <person name="Gautier V."/>
            <person name="Ament-Velasquez S.L."/>
            <person name="Kruys A."/>
            <person name="Hutchinson M.I."/>
            <person name="Powell A.J."/>
            <person name="Barry K."/>
            <person name="Miller A.N."/>
            <person name="Grigoriev I.V."/>
            <person name="Debuchy R."/>
            <person name="Gladieux P."/>
            <person name="Thoren M.H."/>
            <person name="Johannesson H."/>
        </authorList>
    </citation>
    <scope>NUCLEOTIDE SEQUENCE</scope>
    <source>
        <strain evidence="3">PSN309</strain>
    </source>
</reference>
<name>A0AAN6WSM3_9PEZI</name>
<organism evidence="3 4">
    <name type="scientific">Podospora australis</name>
    <dbReference type="NCBI Taxonomy" id="1536484"/>
    <lineage>
        <taxon>Eukaryota</taxon>
        <taxon>Fungi</taxon>
        <taxon>Dikarya</taxon>
        <taxon>Ascomycota</taxon>
        <taxon>Pezizomycotina</taxon>
        <taxon>Sordariomycetes</taxon>
        <taxon>Sordariomycetidae</taxon>
        <taxon>Sordariales</taxon>
        <taxon>Podosporaceae</taxon>
        <taxon>Podospora</taxon>
    </lineage>
</organism>
<keyword evidence="4" id="KW-1185">Reference proteome</keyword>
<dbReference type="EMBL" id="MU864445">
    <property type="protein sequence ID" value="KAK4185577.1"/>
    <property type="molecule type" value="Genomic_DNA"/>
</dbReference>
<evidence type="ECO:0000256" key="2">
    <source>
        <dbReference type="SAM" id="SignalP"/>
    </source>
</evidence>
<comment type="caution">
    <text evidence="3">The sequence shown here is derived from an EMBL/GenBank/DDBJ whole genome shotgun (WGS) entry which is preliminary data.</text>
</comment>
<dbReference type="AlphaFoldDB" id="A0AAN6WSM3"/>
<reference evidence="3" key="1">
    <citation type="journal article" date="2023" name="Mol. Phylogenet. Evol.">
        <title>Genome-scale phylogeny and comparative genomics of the fungal order Sordariales.</title>
        <authorList>
            <person name="Hensen N."/>
            <person name="Bonometti L."/>
            <person name="Westerberg I."/>
            <person name="Brannstrom I.O."/>
            <person name="Guillou S."/>
            <person name="Cros-Aarteil S."/>
            <person name="Calhoun S."/>
            <person name="Haridas S."/>
            <person name="Kuo A."/>
            <person name="Mondo S."/>
            <person name="Pangilinan J."/>
            <person name="Riley R."/>
            <person name="LaButti K."/>
            <person name="Andreopoulos B."/>
            <person name="Lipzen A."/>
            <person name="Chen C."/>
            <person name="Yan M."/>
            <person name="Daum C."/>
            <person name="Ng V."/>
            <person name="Clum A."/>
            <person name="Steindorff A."/>
            <person name="Ohm R.A."/>
            <person name="Martin F."/>
            <person name="Silar P."/>
            <person name="Natvig D.O."/>
            <person name="Lalanne C."/>
            <person name="Gautier V."/>
            <person name="Ament-Velasquez S.L."/>
            <person name="Kruys A."/>
            <person name="Hutchinson M.I."/>
            <person name="Powell A.J."/>
            <person name="Barry K."/>
            <person name="Miller A.N."/>
            <person name="Grigoriev I.V."/>
            <person name="Debuchy R."/>
            <person name="Gladieux P."/>
            <person name="Hiltunen Thoren M."/>
            <person name="Johannesson H."/>
        </authorList>
    </citation>
    <scope>NUCLEOTIDE SEQUENCE</scope>
    <source>
        <strain evidence="3">PSN309</strain>
    </source>
</reference>
<feature type="signal peptide" evidence="2">
    <location>
        <begin position="1"/>
        <end position="20"/>
    </location>
</feature>